<proteinExistence type="predicted"/>
<accession>A0A9W7SZF7</accession>
<reference evidence="2 3" key="1">
    <citation type="journal article" date="2018" name="IMA Fungus">
        <title>IMA Genome-F 10: Nine draft genome sequences of Claviceps purpurea s.lat., including C. arundinis, C. humidiphila, and C. cf. spartinae, pseudomolecules for the pitch canker pathogen Fusarium circinatum, draft genome of Davidsoniella eucalypti, Grosmannia galeiformis, Quambalaria eucalypti, and Teratosphaeria destructans.</title>
        <authorList>
            <person name="Wingfield B.D."/>
            <person name="Liu M."/>
            <person name="Nguyen H.D."/>
            <person name="Lane F.A."/>
            <person name="Morgan S.W."/>
            <person name="De Vos L."/>
            <person name="Wilken P.M."/>
            <person name="Duong T.A."/>
            <person name="Aylward J."/>
            <person name="Coetzee M.P."/>
            <person name="Dadej K."/>
            <person name="De Beer Z.W."/>
            <person name="Findlay W."/>
            <person name="Havenga M."/>
            <person name="Kolarik M."/>
            <person name="Menzies J.G."/>
            <person name="Naidoo K."/>
            <person name="Pochopski O."/>
            <person name="Shoukouhi P."/>
            <person name="Santana Q.C."/>
            <person name="Seifert K.A."/>
            <person name="Soal N."/>
            <person name="Steenkamp E.T."/>
            <person name="Tatham C.T."/>
            <person name="van der Nest M.A."/>
            <person name="Wingfield M.J."/>
        </authorList>
    </citation>
    <scope>NUCLEOTIDE SEQUENCE [LARGE SCALE GENOMIC DNA]</scope>
    <source>
        <strain evidence="2">CMW44962</strain>
    </source>
</reference>
<evidence type="ECO:0000313" key="2">
    <source>
        <dbReference type="EMBL" id="KAH9844635.1"/>
    </source>
</evidence>
<dbReference type="Proteomes" id="UP001138500">
    <property type="component" value="Unassembled WGS sequence"/>
</dbReference>
<evidence type="ECO:0000256" key="1">
    <source>
        <dbReference type="SAM" id="MobiDB-lite"/>
    </source>
</evidence>
<sequence length="175" mass="18964">MPPRTDKSAKITKSQRAKLAQSSTNYRSRNKRYTQLLLAVVVRHVPGAQQLSGLKGLDEKCRVLEDILSPVSSEKPAANGESRIRPVPGTRADKTAVDLAQDMALPEDLSTVDLGNLIDADAPIVPPTCISCGQSHDGPCTCVACGYAHEMFGGCVCAFCDEAHRLYDCPHWEQL</sequence>
<protein>
    <submittedName>
        <fullName evidence="2">Uncharacterized protein</fullName>
    </submittedName>
</protein>
<comment type="caution">
    <text evidence="2">The sequence shown here is derived from an EMBL/GenBank/DDBJ whole genome shotgun (WGS) entry which is preliminary data.</text>
</comment>
<keyword evidence="3" id="KW-1185">Reference proteome</keyword>
<dbReference type="EMBL" id="RIBY02000269">
    <property type="protein sequence ID" value="KAH9844635.1"/>
    <property type="molecule type" value="Genomic_DNA"/>
</dbReference>
<gene>
    <name evidence="2" type="ORF">Tdes44962_MAKER07223</name>
</gene>
<organism evidence="2 3">
    <name type="scientific">Teratosphaeria destructans</name>
    <dbReference type="NCBI Taxonomy" id="418781"/>
    <lineage>
        <taxon>Eukaryota</taxon>
        <taxon>Fungi</taxon>
        <taxon>Dikarya</taxon>
        <taxon>Ascomycota</taxon>
        <taxon>Pezizomycotina</taxon>
        <taxon>Dothideomycetes</taxon>
        <taxon>Dothideomycetidae</taxon>
        <taxon>Mycosphaerellales</taxon>
        <taxon>Teratosphaeriaceae</taxon>
        <taxon>Teratosphaeria</taxon>
    </lineage>
</organism>
<name>A0A9W7SZF7_9PEZI</name>
<evidence type="ECO:0000313" key="3">
    <source>
        <dbReference type="Proteomes" id="UP001138500"/>
    </source>
</evidence>
<reference evidence="2 3" key="2">
    <citation type="journal article" date="2021" name="Curr. Genet.">
        <title>Genetic response to nitrogen starvation in the aggressive Eucalyptus foliar pathogen Teratosphaeria destructans.</title>
        <authorList>
            <person name="Havenga M."/>
            <person name="Wingfield B.D."/>
            <person name="Wingfield M.J."/>
            <person name="Dreyer L.L."/>
            <person name="Roets F."/>
            <person name="Aylward J."/>
        </authorList>
    </citation>
    <scope>NUCLEOTIDE SEQUENCE [LARGE SCALE GENOMIC DNA]</scope>
    <source>
        <strain evidence="2">CMW44962</strain>
    </source>
</reference>
<dbReference type="AlphaFoldDB" id="A0A9W7SZF7"/>
<feature type="region of interest" description="Disordered" evidence="1">
    <location>
        <begin position="1"/>
        <end position="26"/>
    </location>
</feature>